<dbReference type="AlphaFoldDB" id="A0AAP0G3U7"/>
<feature type="coiled-coil region" evidence="1">
    <location>
        <begin position="163"/>
        <end position="223"/>
    </location>
</feature>
<feature type="region of interest" description="Disordered" evidence="2">
    <location>
        <begin position="96"/>
        <end position="115"/>
    </location>
</feature>
<feature type="compositionally biased region" description="Basic and acidic residues" evidence="2">
    <location>
        <begin position="320"/>
        <end position="330"/>
    </location>
</feature>
<evidence type="ECO:0000256" key="1">
    <source>
        <dbReference type="SAM" id="Coils"/>
    </source>
</evidence>
<feature type="region of interest" description="Disordered" evidence="2">
    <location>
        <begin position="20"/>
        <end position="41"/>
    </location>
</feature>
<sequence length="343" mass="37956">METAKDQPISLAGRHLLRFPLRSATKSKDAKPETEEMHATSAARRLKITQNVSKSLNALDLSGKGKSVKDPRGVSDHAKPVTSSSSITFANLTPISENKRNRWNPNNDTPMPDASNSIHRRKFCALSSVSYWLGQIKLSESASKHSISLAFFRLALESGVEPLNRIREELKSYVLKHNLLEELGDATKDTLHSYNIVDDFEKLQILECRSQSAEDEIQNSKELAKNSATVSRARNLAPNFLRTKTLAESKAANESAGTTAPVTSQQPGKQQRGKGKGRIKALEKNSTTEEVDDSVTEESKLDDKENAAAKSSDCCSSEEANLKNDMDRRWGVAYQRRAKPCKD</sequence>
<comment type="caution">
    <text evidence="3">The sequence shown here is derived from an EMBL/GenBank/DDBJ whole genome shotgun (WGS) entry which is preliminary data.</text>
</comment>
<dbReference type="PANTHER" id="PTHR34468">
    <property type="entry name" value="MICROTUBULE-ASSOCIATED FUTSCH-LIKE PROTEIN"/>
    <property type="match status" value="1"/>
</dbReference>
<feature type="compositionally biased region" description="Polar residues" evidence="2">
    <location>
        <begin position="103"/>
        <end position="115"/>
    </location>
</feature>
<feature type="compositionally biased region" description="Basic and acidic residues" evidence="2">
    <location>
        <begin position="26"/>
        <end position="38"/>
    </location>
</feature>
<feature type="region of interest" description="Disordered" evidence="2">
    <location>
        <begin position="61"/>
        <end position="82"/>
    </location>
</feature>
<protein>
    <submittedName>
        <fullName evidence="3">Uncharacterized protein</fullName>
    </submittedName>
</protein>
<dbReference type="Proteomes" id="UP001418222">
    <property type="component" value="Unassembled WGS sequence"/>
</dbReference>
<keyword evidence="1" id="KW-0175">Coiled coil</keyword>
<feature type="compositionally biased region" description="Polar residues" evidence="2">
    <location>
        <begin position="255"/>
        <end position="264"/>
    </location>
</feature>
<gene>
    <name evidence="3" type="ORF">KSP39_PZI013133</name>
</gene>
<accession>A0AAP0G3U7</accession>
<keyword evidence="4" id="KW-1185">Reference proteome</keyword>
<reference evidence="3 4" key="1">
    <citation type="journal article" date="2022" name="Nat. Plants">
        <title>Genomes of leafy and leafless Platanthera orchids illuminate the evolution of mycoheterotrophy.</title>
        <authorList>
            <person name="Li M.H."/>
            <person name="Liu K.W."/>
            <person name="Li Z."/>
            <person name="Lu H.C."/>
            <person name="Ye Q.L."/>
            <person name="Zhang D."/>
            <person name="Wang J.Y."/>
            <person name="Li Y.F."/>
            <person name="Zhong Z.M."/>
            <person name="Liu X."/>
            <person name="Yu X."/>
            <person name="Liu D.K."/>
            <person name="Tu X.D."/>
            <person name="Liu B."/>
            <person name="Hao Y."/>
            <person name="Liao X.Y."/>
            <person name="Jiang Y.T."/>
            <person name="Sun W.H."/>
            <person name="Chen J."/>
            <person name="Chen Y.Q."/>
            <person name="Ai Y."/>
            <person name="Zhai J.W."/>
            <person name="Wu S.S."/>
            <person name="Zhou Z."/>
            <person name="Hsiao Y.Y."/>
            <person name="Wu W.L."/>
            <person name="Chen Y.Y."/>
            <person name="Lin Y.F."/>
            <person name="Hsu J.L."/>
            <person name="Li C.Y."/>
            <person name="Wang Z.W."/>
            <person name="Zhao X."/>
            <person name="Zhong W.Y."/>
            <person name="Ma X.K."/>
            <person name="Ma L."/>
            <person name="Huang J."/>
            <person name="Chen G.Z."/>
            <person name="Huang M.Z."/>
            <person name="Huang L."/>
            <person name="Peng D.H."/>
            <person name="Luo Y.B."/>
            <person name="Zou S.Q."/>
            <person name="Chen S.P."/>
            <person name="Lan S."/>
            <person name="Tsai W.C."/>
            <person name="Van de Peer Y."/>
            <person name="Liu Z.J."/>
        </authorList>
    </citation>
    <scope>NUCLEOTIDE SEQUENCE [LARGE SCALE GENOMIC DNA]</scope>
    <source>
        <strain evidence="3">Lor287</strain>
    </source>
</reference>
<feature type="compositionally biased region" description="Basic and acidic residues" evidence="2">
    <location>
        <begin position="67"/>
        <end position="79"/>
    </location>
</feature>
<evidence type="ECO:0000313" key="3">
    <source>
        <dbReference type="EMBL" id="KAK8935898.1"/>
    </source>
</evidence>
<name>A0AAP0G3U7_9ASPA</name>
<feature type="region of interest" description="Disordered" evidence="2">
    <location>
        <begin position="248"/>
        <end position="343"/>
    </location>
</feature>
<dbReference type="PANTHER" id="PTHR34468:SF2">
    <property type="entry name" value="MICROTUBULE-ASSOCIATED FUTSCH-LIKE PROTEIN"/>
    <property type="match status" value="1"/>
</dbReference>
<evidence type="ECO:0000256" key="2">
    <source>
        <dbReference type="SAM" id="MobiDB-lite"/>
    </source>
</evidence>
<evidence type="ECO:0000313" key="4">
    <source>
        <dbReference type="Proteomes" id="UP001418222"/>
    </source>
</evidence>
<feature type="compositionally biased region" description="Basic and acidic residues" evidence="2">
    <location>
        <begin position="297"/>
        <end position="307"/>
    </location>
</feature>
<organism evidence="3 4">
    <name type="scientific">Platanthera zijinensis</name>
    <dbReference type="NCBI Taxonomy" id="2320716"/>
    <lineage>
        <taxon>Eukaryota</taxon>
        <taxon>Viridiplantae</taxon>
        <taxon>Streptophyta</taxon>
        <taxon>Embryophyta</taxon>
        <taxon>Tracheophyta</taxon>
        <taxon>Spermatophyta</taxon>
        <taxon>Magnoliopsida</taxon>
        <taxon>Liliopsida</taxon>
        <taxon>Asparagales</taxon>
        <taxon>Orchidaceae</taxon>
        <taxon>Orchidoideae</taxon>
        <taxon>Orchideae</taxon>
        <taxon>Orchidinae</taxon>
        <taxon>Platanthera</taxon>
    </lineage>
</organism>
<dbReference type="EMBL" id="JBBWWQ010000011">
    <property type="protein sequence ID" value="KAK8935898.1"/>
    <property type="molecule type" value="Genomic_DNA"/>
</dbReference>
<proteinExistence type="predicted"/>